<dbReference type="InterPro" id="IPR029069">
    <property type="entry name" value="HotDog_dom_sf"/>
</dbReference>
<keyword evidence="2" id="KW-0812">Transmembrane</keyword>
<dbReference type="GeneID" id="63834750"/>
<name>A0A9P4XYM0_CRYP1</name>
<accession>A0A9P4XYM0</accession>
<evidence type="ECO:0008006" key="5">
    <source>
        <dbReference type="Google" id="ProtNLM"/>
    </source>
</evidence>
<dbReference type="InterPro" id="IPR051490">
    <property type="entry name" value="THEM6_lcsJ_thioesterase"/>
</dbReference>
<comment type="similarity">
    <text evidence="1">Belongs to the lcsJ thioesterase family.</text>
</comment>
<dbReference type="Pfam" id="PF13279">
    <property type="entry name" value="4HBT_2"/>
    <property type="match status" value="1"/>
</dbReference>
<dbReference type="RefSeq" id="XP_040773909.1">
    <property type="nucleotide sequence ID" value="XM_040917621.1"/>
</dbReference>
<reference evidence="3" key="1">
    <citation type="journal article" date="2020" name="Phytopathology">
        <title>Genome sequence of the chestnut blight fungus Cryphonectria parasitica EP155: A fundamental resource for an archetypical invasive plant pathogen.</title>
        <authorList>
            <person name="Crouch J.A."/>
            <person name="Dawe A."/>
            <person name="Aerts A."/>
            <person name="Barry K."/>
            <person name="Churchill A.C.L."/>
            <person name="Grimwood J."/>
            <person name="Hillman B."/>
            <person name="Milgroom M.G."/>
            <person name="Pangilinan J."/>
            <person name="Smith M."/>
            <person name="Salamov A."/>
            <person name="Schmutz J."/>
            <person name="Yadav J."/>
            <person name="Grigoriev I.V."/>
            <person name="Nuss D."/>
        </authorList>
    </citation>
    <scope>NUCLEOTIDE SEQUENCE</scope>
    <source>
        <strain evidence="3">EP155</strain>
    </source>
</reference>
<organism evidence="3 4">
    <name type="scientific">Cryphonectria parasitica (strain ATCC 38755 / EP155)</name>
    <dbReference type="NCBI Taxonomy" id="660469"/>
    <lineage>
        <taxon>Eukaryota</taxon>
        <taxon>Fungi</taxon>
        <taxon>Dikarya</taxon>
        <taxon>Ascomycota</taxon>
        <taxon>Pezizomycotina</taxon>
        <taxon>Sordariomycetes</taxon>
        <taxon>Sordariomycetidae</taxon>
        <taxon>Diaporthales</taxon>
        <taxon>Cryphonectriaceae</taxon>
        <taxon>Cryphonectria-Endothia species complex</taxon>
        <taxon>Cryphonectria</taxon>
    </lineage>
</organism>
<dbReference type="EMBL" id="MU032350">
    <property type="protein sequence ID" value="KAF3762930.1"/>
    <property type="molecule type" value="Genomic_DNA"/>
</dbReference>
<protein>
    <recommendedName>
        <fullName evidence="5">Capsule polysaccharide biosynthesis protein</fullName>
    </recommendedName>
</protein>
<feature type="transmembrane region" description="Helical" evidence="2">
    <location>
        <begin position="6"/>
        <end position="26"/>
    </location>
</feature>
<keyword evidence="4" id="KW-1185">Reference proteome</keyword>
<dbReference type="Proteomes" id="UP000803844">
    <property type="component" value="Unassembled WGS sequence"/>
</dbReference>
<keyword evidence="2" id="KW-0472">Membrane</keyword>
<evidence type="ECO:0000313" key="3">
    <source>
        <dbReference type="EMBL" id="KAF3762930.1"/>
    </source>
</evidence>
<evidence type="ECO:0000256" key="1">
    <source>
        <dbReference type="ARBA" id="ARBA00038476"/>
    </source>
</evidence>
<dbReference type="SUPFAM" id="SSF54637">
    <property type="entry name" value="Thioesterase/thiol ester dehydrase-isomerase"/>
    <property type="match status" value="1"/>
</dbReference>
<comment type="caution">
    <text evidence="3">The sequence shown here is derived from an EMBL/GenBank/DDBJ whole genome shotgun (WGS) entry which is preliminary data.</text>
</comment>
<dbReference type="PANTHER" id="PTHR12475">
    <property type="match status" value="1"/>
</dbReference>
<feature type="transmembrane region" description="Helical" evidence="2">
    <location>
        <begin position="47"/>
        <end position="66"/>
    </location>
</feature>
<dbReference type="AlphaFoldDB" id="A0A9P4XYM0"/>
<evidence type="ECO:0000313" key="4">
    <source>
        <dbReference type="Proteomes" id="UP000803844"/>
    </source>
</evidence>
<proteinExistence type="inferred from homology"/>
<evidence type="ECO:0000256" key="2">
    <source>
        <dbReference type="SAM" id="Phobius"/>
    </source>
</evidence>
<sequence>MASANALGYILPLGMGSAAVAGLSLAHVDWKTIILKFVTGPGRTSRILLAIFVLINYKSMPFMWTYRVLGAITRQHLPYLRPARLHPRMLFHYSITSSYNSLLETDYNFHKSNSTYFSDLDVARSHCVSHLLRPGMDAIARNAETQCVRTKDGELAKGGMAVGLGAVFCSFRREVAVLQGYEMWTRVLAWDRKWVYLVTHFVVKGKVRPTAWDQDGSERWFGPLRKKQKTAGLSGAEAKELEKHVIATAVSKYVFKVGRFTVHPAILLEKSGLLPARPGGWIGGVNEVWDEVVDEDLGGAQNGESEEEDGVGDWRQVESQRRQGMKFAERFAALDGLNGLFDGGEHGALGRFYPG</sequence>
<keyword evidence="2" id="KW-1133">Transmembrane helix</keyword>
<dbReference type="OrthoDB" id="265761at2759"/>
<dbReference type="PANTHER" id="PTHR12475:SF4">
    <property type="entry name" value="PROTEIN THEM6"/>
    <property type="match status" value="1"/>
</dbReference>
<gene>
    <name evidence="3" type="ORF">M406DRAFT_263881</name>
</gene>